<dbReference type="GO" id="GO:0030416">
    <property type="term" value="P:methylamine metabolic process"/>
    <property type="evidence" value="ECO:0007669"/>
    <property type="project" value="InterPro"/>
</dbReference>
<evidence type="ECO:0000313" key="8">
    <source>
        <dbReference type="Proteomes" id="UP001319180"/>
    </source>
</evidence>
<gene>
    <name evidence="7" type="ORF">KK078_17125</name>
</gene>
<evidence type="ECO:0000259" key="6">
    <source>
        <dbReference type="Pfam" id="PF07291"/>
    </source>
</evidence>
<dbReference type="AlphaFoldDB" id="A0AAP2GEE5"/>
<dbReference type="Pfam" id="PF07291">
    <property type="entry name" value="MauE"/>
    <property type="match status" value="1"/>
</dbReference>
<evidence type="ECO:0000256" key="2">
    <source>
        <dbReference type="ARBA" id="ARBA00022692"/>
    </source>
</evidence>
<dbReference type="RefSeq" id="WP_254091524.1">
    <property type="nucleotide sequence ID" value="NZ_JAHESC010000024.1"/>
</dbReference>
<comment type="subcellular location">
    <subcellularLocation>
        <location evidence="1">Membrane</location>
        <topology evidence="1">Multi-pass membrane protein</topology>
    </subcellularLocation>
</comment>
<dbReference type="GO" id="GO:0016020">
    <property type="term" value="C:membrane"/>
    <property type="evidence" value="ECO:0007669"/>
    <property type="project" value="UniProtKB-SubCell"/>
</dbReference>
<keyword evidence="4 5" id="KW-0472">Membrane</keyword>
<reference evidence="7 8" key="1">
    <citation type="submission" date="2021-05" db="EMBL/GenBank/DDBJ databases">
        <title>A Polyphasic approach of four new species of the genus Ohtaekwangia: Ohtaekwangia histidinii sp. nov., Ohtaekwangia cretensis sp. nov., Ohtaekwangia indiensis sp. nov., Ohtaekwangia reichenbachii sp. nov. from diverse environment.</title>
        <authorList>
            <person name="Octaviana S."/>
        </authorList>
    </citation>
    <scope>NUCLEOTIDE SEQUENCE [LARGE SCALE GENOMIC DNA]</scope>
    <source>
        <strain evidence="7 8">PWU37</strain>
    </source>
</reference>
<feature type="transmembrane region" description="Helical" evidence="5">
    <location>
        <begin position="115"/>
        <end position="132"/>
    </location>
</feature>
<keyword evidence="2 5" id="KW-0812">Transmembrane</keyword>
<evidence type="ECO:0000256" key="4">
    <source>
        <dbReference type="ARBA" id="ARBA00023136"/>
    </source>
</evidence>
<feature type="transmembrane region" description="Helical" evidence="5">
    <location>
        <begin position="47"/>
        <end position="66"/>
    </location>
</feature>
<keyword evidence="8" id="KW-1185">Reference proteome</keyword>
<feature type="domain" description="Methylamine utilisation protein MauE" evidence="6">
    <location>
        <begin position="4"/>
        <end position="130"/>
    </location>
</feature>
<comment type="caution">
    <text evidence="7">The sequence shown here is derived from an EMBL/GenBank/DDBJ whole genome shotgun (WGS) entry which is preliminary data.</text>
</comment>
<evidence type="ECO:0000313" key="7">
    <source>
        <dbReference type="EMBL" id="MBT1688297.1"/>
    </source>
</evidence>
<name>A0AAP2GEE5_9BACT</name>
<feature type="transmembrane region" description="Helical" evidence="5">
    <location>
        <begin position="73"/>
        <end position="95"/>
    </location>
</feature>
<organism evidence="7 8">
    <name type="scientific">Dawidia soli</name>
    <dbReference type="NCBI Taxonomy" id="2782352"/>
    <lineage>
        <taxon>Bacteria</taxon>
        <taxon>Pseudomonadati</taxon>
        <taxon>Bacteroidota</taxon>
        <taxon>Cytophagia</taxon>
        <taxon>Cytophagales</taxon>
        <taxon>Chryseotaleaceae</taxon>
        <taxon>Dawidia</taxon>
    </lineage>
</organism>
<feature type="transmembrane region" description="Helical" evidence="5">
    <location>
        <begin position="5"/>
        <end position="27"/>
    </location>
</feature>
<protein>
    <recommendedName>
        <fullName evidence="6">Methylamine utilisation protein MauE domain-containing protein</fullName>
    </recommendedName>
</protein>
<proteinExistence type="predicted"/>
<accession>A0AAP2GEE5</accession>
<dbReference type="InterPro" id="IPR009908">
    <property type="entry name" value="Methylamine_util_MauE"/>
</dbReference>
<evidence type="ECO:0000256" key="5">
    <source>
        <dbReference type="SAM" id="Phobius"/>
    </source>
</evidence>
<keyword evidence="3 5" id="KW-1133">Transmembrane helix</keyword>
<dbReference type="Proteomes" id="UP001319180">
    <property type="component" value="Unassembled WGS sequence"/>
</dbReference>
<evidence type="ECO:0000256" key="3">
    <source>
        <dbReference type="ARBA" id="ARBA00022989"/>
    </source>
</evidence>
<evidence type="ECO:0000256" key="1">
    <source>
        <dbReference type="ARBA" id="ARBA00004141"/>
    </source>
</evidence>
<dbReference type="EMBL" id="JAHESC010000024">
    <property type="protein sequence ID" value="MBT1688297.1"/>
    <property type="molecule type" value="Genomic_DNA"/>
</dbReference>
<sequence>MKKQFILDIICVLFAVLFVYAAVSKLLTYDEFKTQIAKSPLIWHHEWWIAWFIPSLEIAIASILFVPRLQLVALYSCFTLMFIFSIYIAFMLAFTPNLPCSCGGVLNKMGWKGHLVFNIGFTLLAVYGIILLNKRNEHHQVIA</sequence>